<evidence type="ECO:0000313" key="2">
    <source>
        <dbReference type="Proteomes" id="UP001195483"/>
    </source>
</evidence>
<evidence type="ECO:0000313" key="1">
    <source>
        <dbReference type="EMBL" id="KAK3576915.1"/>
    </source>
</evidence>
<dbReference type="EMBL" id="JAEAOA010001088">
    <property type="protein sequence ID" value="KAK3576915.1"/>
    <property type="molecule type" value="Genomic_DNA"/>
</dbReference>
<protein>
    <submittedName>
        <fullName evidence="1">Uncharacterized protein</fullName>
    </submittedName>
</protein>
<reference evidence="1" key="3">
    <citation type="submission" date="2023-05" db="EMBL/GenBank/DDBJ databases">
        <authorList>
            <person name="Smith C.H."/>
        </authorList>
    </citation>
    <scope>NUCLEOTIDE SEQUENCE</scope>
    <source>
        <strain evidence="1">CHS0354</strain>
        <tissue evidence="1">Mantle</tissue>
    </source>
</reference>
<comment type="caution">
    <text evidence="1">The sequence shown here is derived from an EMBL/GenBank/DDBJ whole genome shotgun (WGS) entry which is preliminary data.</text>
</comment>
<dbReference type="Gene3D" id="2.120.10.30">
    <property type="entry name" value="TolB, C-terminal domain"/>
    <property type="match status" value="1"/>
</dbReference>
<gene>
    <name evidence="1" type="ORF">CHS0354_017591</name>
</gene>
<reference evidence="1" key="2">
    <citation type="journal article" date="2021" name="Genome Biol. Evol.">
        <title>Developing a high-quality reference genome for a parasitic bivalve with doubly uniparental inheritance (Bivalvia: Unionida).</title>
        <authorList>
            <person name="Smith C.H."/>
        </authorList>
    </citation>
    <scope>NUCLEOTIDE SEQUENCE</scope>
    <source>
        <strain evidence="1">CHS0354</strain>
        <tissue evidence="1">Mantle</tissue>
    </source>
</reference>
<dbReference type="Proteomes" id="UP001195483">
    <property type="component" value="Unassembled WGS sequence"/>
</dbReference>
<dbReference type="InterPro" id="IPR011042">
    <property type="entry name" value="6-blade_b-propeller_TolB-like"/>
</dbReference>
<name>A0AAE0VHI4_9BIVA</name>
<sequence length="437" mass="50332">MPEQIMEQMKKVEKHLQTFIKTNEANICKLDTKISNLVDEIRAIRTNVNERLDEIERMVTTEGCKIYKDEMVRRQEENQQCQNFITAVKSSLTFLESTLKYGTDTQKFLVSKTSVEKLKFYVVQVYRRNFPCYDISESQVTLNTRRPRRDSQVNFVSAVDIQSSGKKTTFYSGGVQLPGEDIVLADHNNKICILYDSNYQFITSFTLQSHPKNMCLVHDDEVAVTLTDMATIQLLSIRDKIIKVTRTVKSRYLCYGVVARSREEVVVTGPTDDRKNCYWSIISKTTGEKYLHEFYCHRIEGVYVTLNNSKSRVYISVELCNSVYCFGVTDARQYFAYASNDLHHPLGVAVDKEDNLYVVGHNSQNIHKLSPEGNSLFEFRLNEHINSRICRHSLSPLKSSTLNNFQSFPSGDKLRSQVYPLIQRNGTCDVRCSSPRQ</sequence>
<dbReference type="AlphaFoldDB" id="A0AAE0VHI4"/>
<accession>A0AAE0VHI4</accession>
<dbReference type="SUPFAM" id="SSF63829">
    <property type="entry name" value="Calcium-dependent phosphotriesterase"/>
    <property type="match status" value="1"/>
</dbReference>
<reference evidence="1" key="1">
    <citation type="journal article" date="2021" name="Genome Biol. Evol.">
        <title>A High-Quality Reference Genome for a Parasitic Bivalve with Doubly Uniparental Inheritance (Bivalvia: Unionida).</title>
        <authorList>
            <person name="Smith C.H."/>
        </authorList>
    </citation>
    <scope>NUCLEOTIDE SEQUENCE</scope>
    <source>
        <strain evidence="1">CHS0354</strain>
    </source>
</reference>
<keyword evidence="2" id="KW-1185">Reference proteome</keyword>
<proteinExistence type="predicted"/>
<organism evidence="1 2">
    <name type="scientific">Potamilus streckersoni</name>
    <dbReference type="NCBI Taxonomy" id="2493646"/>
    <lineage>
        <taxon>Eukaryota</taxon>
        <taxon>Metazoa</taxon>
        <taxon>Spiralia</taxon>
        <taxon>Lophotrochozoa</taxon>
        <taxon>Mollusca</taxon>
        <taxon>Bivalvia</taxon>
        <taxon>Autobranchia</taxon>
        <taxon>Heteroconchia</taxon>
        <taxon>Palaeoheterodonta</taxon>
        <taxon>Unionida</taxon>
        <taxon>Unionoidea</taxon>
        <taxon>Unionidae</taxon>
        <taxon>Ambleminae</taxon>
        <taxon>Lampsilini</taxon>
        <taxon>Potamilus</taxon>
    </lineage>
</organism>